<accession>A0A2T3ZR06</accession>
<dbReference type="Pfam" id="PF05648">
    <property type="entry name" value="PEX11"/>
    <property type="match status" value="1"/>
</dbReference>
<dbReference type="GO" id="GO:0016559">
    <property type="term" value="P:peroxisome fission"/>
    <property type="evidence" value="ECO:0007669"/>
    <property type="project" value="InterPro"/>
</dbReference>
<evidence type="ECO:0000256" key="1">
    <source>
        <dbReference type="ARBA" id="ARBA00022593"/>
    </source>
</evidence>
<name>A0A2T3ZR06_TRIA4</name>
<reference evidence="7 8" key="1">
    <citation type="submission" date="2016-07" db="EMBL/GenBank/DDBJ databases">
        <title>Multiple horizontal gene transfer events from other fungi enriched the ability of initially mycotrophic Trichoderma (Ascomycota) to feed on dead plant biomass.</title>
        <authorList>
            <consortium name="DOE Joint Genome Institute"/>
            <person name="Aerts A."/>
            <person name="Atanasova L."/>
            <person name="Chenthamara K."/>
            <person name="Zhang J."/>
            <person name="Grujic M."/>
            <person name="Henrissat B."/>
            <person name="Kuo A."/>
            <person name="Salamov A."/>
            <person name="Lipzen A."/>
            <person name="Labutti K."/>
            <person name="Barry K."/>
            <person name="Miao Y."/>
            <person name="Rahimi M.J."/>
            <person name="Shen Q."/>
            <person name="Grigoriev I.V."/>
            <person name="Kubicek C.P."/>
            <person name="Druzhinina I.S."/>
        </authorList>
    </citation>
    <scope>NUCLEOTIDE SEQUENCE [LARGE SCALE GENOMIC DNA]</scope>
    <source>
        <strain evidence="7 8">CBS 433.97</strain>
    </source>
</reference>
<dbReference type="EMBL" id="KZ679256">
    <property type="protein sequence ID" value="PTB47220.1"/>
    <property type="molecule type" value="Genomic_DNA"/>
</dbReference>
<evidence type="ECO:0000256" key="2">
    <source>
        <dbReference type="ARBA" id="ARBA00023136"/>
    </source>
</evidence>
<protein>
    <recommendedName>
        <fullName evidence="9">Peroxisomal biogenesis factor 11</fullName>
    </recommendedName>
</protein>
<dbReference type="Proteomes" id="UP000240493">
    <property type="component" value="Unassembled WGS sequence"/>
</dbReference>
<feature type="compositionally biased region" description="Polar residues" evidence="5">
    <location>
        <begin position="196"/>
        <end position="208"/>
    </location>
</feature>
<dbReference type="InterPro" id="IPR008733">
    <property type="entry name" value="PEX11"/>
</dbReference>
<keyword evidence="1" id="KW-0962">Peroxisome biogenesis</keyword>
<sequence length="282" mass="30730">MALLRQFIAFGTDNAGIERSLRFVQALVSLLATYRFSQVAALLSLTSTKFPPSTSFLDLRAKINVTRRLLRLFRFLEQFQLGWDLYSSKVLDFETLLDVLGKTCLGLYGMLESVTLLDLLEVDQLEIFGAEQTANLNHQAQVFWLIALCISLFRTGVALLRCLGKQAAAPYGSSNRDSQEKSSSEKNEHQKEDGSASGTPGANQQKGSGDQVAPKGGATISKEAVPSLMLKLVADTMDVLLPATAIGLFEVHPAVIALAMIISTAITANDVWARCGKEMRGR</sequence>
<keyword evidence="6" id="KW-1133">Transmembrane helix</keyword>
<evidence type="ECO:0000256" key="3">
    <source>
        <dbReference type="ARBA" id="ARBA00023140"/>
    </source>
</evidence>
<dbReference type="OrthoDB" id="3636394at2759"/>
<evidence type="ECO:0000256" key="6">
    <source>
        <dbReference type="SAM" id="Phobius"/>
    </source>
</evidence>
<organism evidence="7 8">
    <name type="scientific">Trichoderma asperellum (strain ATCC 204424 / CBS 433.97 / NBRC 101777)</name>
    <dbReference type="NCBI Taxonomy" id="1042311"/>
    <lineage>
        <taxon>Eukaryota</taxon>
        <taxon>Fungi</taxon>
        <taxon>Dikarya</taxon>
        <taxon>Ascomycota</taxon>
        <taxon>Pezizomycotina</taxon>
        <taxon>Sordariomycetes</taxon>
        <taxon>Hypocreomycetidae</taxon>
        <taxon>Hypocreales</taxon>
        <taxon>Hypocreaceae</taxon>
        <taxon>Trichoderma</taxon>
    </lineage>
</organism>
<gene>
    <name evidence="7" type="ORF">M441DRAFT_127156</name>
</gene>
<evidence type="ECO:0000256" key="4">
    <source>
        <dbReference type="ARBA" id="ARBA00046271"/>
    </source>
</evidence>
<evidence type="ECO:0008006" key="9">
    <source>
        <dbReference type="Google" id="ProtNLM"/>
    </source>
</evidence>
<keyword evidence="2 6" id="KW-0472">Membrane</keyword>
<keyword evidence="8" id="KW-1185">Reference proteome</keyword>
<keyword evidence="6" id="KW-0812">Transmembrane</keyword>
<feature type="region of interest" description="Disordered" evidence="5">
    <location>
        <begin position="169"/>
        <end position="217"/>
    </location>
</feature>
<feature type="compositionally biased region" description="Basic and acidic residues" evidence="5">
    <location>
        <begin position="177"/>
        <end position="194"/>
    </location>
</feature>
<keyword evidence="3" id="KW-0576">Peroxisome</keyword>
<dbReference type="GO" id="GO:0005778">
    <property type="term" value="C:peroxisomal membrane"/>
    <property type="evidence" value="ECO:0007669"/>
    <property type="project" value="UniProtKB-SubCell"/>
</dbReference>
<proteinExistence type="predicted"/>
<comment type="subcellular location">
    <subcellularLocation>
        <location evidence="4">Peroxisome membrane</location>
    </subcellularLocation>
</comment>
<feature type="transmembrane region" description="Helical" evidence="6">
    <location>
        <begin position="255"/>
        <end position="273"/>
    </location>
</feature>
<dbReference type="PANTHER" id="PTHR12652">
    <property type="entry name" value="PEROXISOMAL BIOGENESIS FACTOR 11"/>
    <property type="match status" value="1"/>
</dbReference>
<dbReference type="PANTHER" id="PTHR12652:SF23">
    <property type="entry name" value="MICROBODY (PEROXISOME) PROLIFERATION PROTEIN PEROXIN 11B (EUROFUNG)"/>
    <property type="match status" value="1"/>
</dbReference>
<evidence type="ECO:0000313" key="7">
    <source>
        <dbReference type="EMBL" id="PTB47220.1"/>
    </source>
</evidence>
<evidence type="ECO:0000256" key="5">
    <source>
        <dbReference type="SAM" id="MobiDB-lite"/>
    </source>
</evidence>
<evidence type="ECO:0000313" key="8">
    <source>
        <dbReference type="Proteomes" id="UP000240493"/>
    </source>
</evidence>
<dbReference type="AlphaFoldDB" id="A0A2T3ZR06"/>